<proteinExistence type="predicted"/>
<dbReference type="SMART" id="SM00320">
    <property type="entry name" value="WD40"/>
    <property type="match status" value="3"/>
</dbReference>
<evidence type="ECO:0000256" key="1">
    <source>
        <dbReference type="SAM" id="MobiDB-lite"/>
    </source>
</evidence>
<dbReference type="Pfam" id="PF00400">
    <property type="entry name" value="WD40"/>
    <property type="match status" value="1"/>
</dbReference>
<keyword evidence="2" id="KW-0812">Transmembrane</keyword>
<feature type="region of interest" description="Disordered" evidence="1">
    <location>
        <begin position="163"/>
        <end position="194"/>
    </location>
</feature>
<feature type="compositionally biased region" description="Low complexity" evidence="1">
    <location>
        <begin position="1075"/>
        <end position="1097"/>
    </location>
</feature>
<protein>
    <submittedName>
        <fullName evidence="3">Uncharacterized protein</fullName>
    </submittedName>
</protein>
<reference evidence="3 4" key="1">
    <citation type="submission" date="2023-11" db="EMBL/GenBank/DDBJ databases">
        <title>Paucibacter sp. nov., isolated from fresh soil in Korea.</title>
        <authorList>
            <person name="Le N.T.T."/>
        </authorList>
    </citation>
    <scope>NUCLEOTIDE SEQUENCE [LARGE SCALE GENOMIC DNA]</scope>
    <source>
        <strain evidence="3 4">R3-3</strain>
    </source>
</reference>
<evidence type="ECO:0000313" key="4">
    <source>
        <dbReference type="Proteomes" id="UP001285263"/>
    </source>
</evidence>
<feature type="region of interest" description="Disordered" evidence="1">
    <location>
        <begin position="1279"/>
        <end position="1312"/>
    </location>
</feature>
<organism evidence="3 4">
    <name type="scientific">Roseateles agri</name>
    <dbReference type="NCBI Taxonomy" id="3098619"/>
    <lineage>
        <taxon>Bacteria</taxon>
        <taxon>Pseudomonadati</taxon>
        <taxon>Pseudomonadota</taxon>
        <taxon>Betaproteobacteria</taxon>
        <taxon>Burkholderiales</taxon>
        <taxon>Sphaerotilaceae</taxon>
        <taxon>Roseateles</taxon>
    </lineage>
</organism>
<dbReference type="EMBL" id="JAXCLA010000006">
    <property type="protein sequence ID" value="MDY0746541.1"/>
    <property type="molecule type" value="Genomic_DNA"/>
</dbReference>
<dbReference type="RefSeq" id="WP_320424478.1">
    <property type="nucleotide sequence ID" value="NZ_JAXCLA010000006.1"/>
</dbReference>
<dbReference type="Gene3D" id="2.130.10.10">
    <property type="entry name" value="YVTN repeat-like/Quinoprotein amine dehydrogenase"/>
    <property type="match status" value="2"/>
</dbReference>
<dbReference type="InterPro" id="IPR005543">
    <property type="entry name" value="PASTA_dom"/>
</dbReference>
<comment type="caution">
    <text evidence="3">The sequence shown here is derived from an EMBL/GenBank/DDBJ whole genome shotgun (WGS) entry which is preliminary data.</text>
</comment>
<feature type="region of interest" description="Disordered" evidence="1">
    <location>
        <begin position="1069"/>
        <end position="1105"/>
    </location>
</feature>
<dbReference type="SUPFAM" id="SSF53955">
    <property type="entry name" value="Lysozyme-like"/>
    <property type="match status" value="1"/>
</dbReference>
<dbReference type="InterPro" id="IPR023346">
    <property type="entry name" value="Lysozyme-like_dom_sf"/>
</dbReference>
<sequence>MTAAAAGSSSSNNSTDDDLLASFLGHLARHGFQVGLRELVRANELMLALLTQGRLPADPAQRMALLKPLLCRSAEQQRQFPLLLARWAPASTVRSGWRRARRHGGGGAGSGTRPVLQRWPPLLKWGLAALLVLLALGFAAGAWRYCAPLGLCKAPVVVAAPPSAPASGPDGSAPPPVEHNTPAEPPGHLPVAGAEPAVPPAAPAAFWLNLAGALAMLILLAMVVMLMLRRLALQPLRTDARLEQRTLIAPRMRLLQKVPALLRQTSRELRRPRRTDRLELDLAQTIAATVRGGGAFSARYRARSGTPEYLVLIDQRGPHDQLAQLAGDIVGALDRQGVALQAWRFSNGNPASCQPLRLDGMTSRAGTRRRVRFGELALRNAGQRLLVFADAAQLIDPLGGGLREGLEALPSAFAAAMLFTPQPVPGWGAAEQTLGEAGVLVLPLQLGGLASGADWLSSQRALLTLEPDWPSTYPPRLLQHGLLWTARADAPPAAELDGLLFELALYLGERRFQWLCGCAAFPVPSWPVTLVLAPLFLQPGDDVVTGAAALASLPWFREGSWPGWLREALQQRLAPAHAEAVAAELRRRLDAASLGRPVDAAGNTLADVALAPGLLSRLRRWRAQWWRRLSTDAWVGRSREGRLRRDVLFLGFIQRGVAQRLIQRVPERLRRQVFREGLPLLGLRPWVPISALVLALAGIAVQLPPLRQRLIDRIAPQTVPTLPEIGRYKAPNGSPASALAFSPDGVWLAAGFEDGHVAMLRRDGTPDNEVLAAEYGPISRLQFSSNGTRLLVIRSIGPQQREVSVLGRDASDGRVILDKAGEVSLSNSGTVLAYALEGKPLQFVVISASGQHTFTPFGPAVASKWPNLMPGLGEASWLLSTKDGGISEVSPAAGTLQRLELTAPLPGGAVQSIDAIATDPQHGRIAVASDRRILVMDKGGKSGLAAFSDLPAQVSWLQFRADGQALLVSMVDGSVRLLPLDGGPELTWNNLGPTSSAELNADGTQLVVHDSQSRRLLVLPINADPGLGPIAMYADVRPVSALSPNGRQLAVAAADGSVRLLGERLPAPTEAWRRSAPPAADLSASAPTAAEAPASASVQQARPPSVVGLPQAQALNELKRTGFEGSRVVGDFADADFCNGTVLTQEDAAPSAKRTLGQELRVARNDTAFYPLSCRGDMTELQAVAGARAGLQRLTMRMRAIGTGPAAAGLEPGQCAWQDRAFRPREPEQLVIDVARSELPRLQVALRDAQRTVVFSVVNRGERFRAGCVLSVDSTPQSVAQAAGPASSPSSSAEAPAPPTQQVQQSQQTPRRSDEILRAEIDLVDDFFGSKDTEPNLIVSRALAGLFGGDTEGLALALAIARTEAGDLQPRVEQPNANNTSRGGEPFDLYEPTGRLGPSLGNTVRGDGQRYRGRGILMIVGRANYARYGELIGRGQQLIDTPDTMTDDTVAIAVLVVAVRQATLRLPRPFGEAELRQVQRTINGKTDPAALLRNYQAAKPLAETLVRDAGQSAGAKKS</sequence>
<keyword evidence="2" id="KW-1133">Transmembrane helix</keyword>
<feature type="compositionally biased region" description="Low complexity" evidence="1">
    <location>
        <begin position="1279"/>
        <end position="1310"/>
    </location>
</feature>
<feature type="compositionally biased region" description="Pro residues" evidence="1">
    <location>
        <begin position="172"/>
        <end position="188"/>
    </location>
</feature>
<feature type="transmembrane region" description="Helical" evidence="2">
    <location>
        <begin position="122"/>
        <end position="143"/>
    </location>
</feature>
<evidence type="ECO:0000313" key="3">
    <source>
        <dbReference type="EMBL" id="MDY0746541.1"/>
    </source>
</evidence>
<evidence type="ECO:0000256" key="2">
    <source>
        <dbReference type="SAM" id="Phobius"/>
    </source>
</evidence>
<dbReference type="SUPFAM" id="SSF69322">
    <property type="entry name" value="Tricorn protease domain 2"/>
    <property type="match status" value="1"/>
</dbReference>
<dbReference type="InterPro" id="IPR015943">
    <property type="entry name" value="WD40/YVTN_repeat-like_dom_sf"/>
</dbReference>
<accession>A0ABU5DJS8</accession>
<name>A0ABU5DJS8_9BURK</name>
<keyword evidence="4" id="KW-1185">Reference proteome</keyword>
<dbReference type="InterPro" id="IPR001680">
    <property type="entry name" value="WD40_rpt"/>
</dbReference>
<dbReference type="Gene3D" id="1.10.530.10">
    <property type="match status" value="1"/>
</dbReference>
<keyword evidence="2" id="KW-0472">Membrane</keyword>
<dbReference type="CDD" id="cd06577">
    <property type="entry name" value="PASTA_pknB"/>
    <property type="match status" value="1"/>
</dbReference>
<dbReference type="Proteomes" id="UP001285263">
    <property type="component" value="Unassembled WGS sequence"/>
</dbReference>
<feature type="transmembrane region" description="Helical" evidence="2">
    <location>
        <begin position="206"/>
        <end position="228"/>
    </location>
</feature>
<gene>
    <name evidence="3" type="ORF">SNE35_18655</name>
</gene>